<feature type="compositionally biased region" description="Basic and acidic residues" evidence="1">
    <location>
        <begin position="234"/>
        <end position="243"/>
    </location>
</feature>
<feature type="compositionally biased region" description="Low complexity" evidence="1">
    <location>
        <begin position="330"/>
        <end position="341"/>
    </location>
</feature>
<gene>
    <name evidence="2" type="ORF">L207DRAFT_486215</name>
</gene>
<feature type="compositionally biased region" description="Polar residues" evidence="1">
    <location>
        <begin position="161"/>
        <end position="176"/>
    </location>
</feature>
<dbReference type="EMBL" id="KZ613943">
    <property type="protein sequence ID" value="PMD42574.1"/>
    <property type="molecule type" value="Genomic_DNA"/>
</dbReference>
<evidence type="ECO:0000313" key="3">
    <source>
        <dbReference type="Proteomes" id="UP000235786"/>
    </source>
</evidence>
<feature type="region of interest" description="Disordered" evidence="1">
    <location>
        <begin position="123"/>
        <end position="176"/>
    </location>
</feature>
<evidence type="ECO:0000256" key="1">
    <source>
        <dbReference type="SAM" id="MobiDB-lite"/>
    </source>
</evidence>
<feature type="compositionally biased region" description="Basic and acidic residues" evidence="1">
    <location>
        <begin position="123"/>
        <end position="160"/>
    </location>
</feature>
<feature type="compositionally biased region" description="Polar residues" evidence="1">
    <location>
        <begin position="314"/>
        <end position="329"/>
    </location>
</feature>
<proteinExistence type="predicted"/>
<organism evidence="2 3">
    <name type="scientific">Hyaloscypha variabilis (strain UAMH 11265 / GT02V1 / F)</name>
    <name type="common">Meliniomyces variabilis</name>
    <dbReference type="NCBI Taxonomy" id="1149755"/>
    <lineage>
        <taxon>Eukaryota</taxon>
        <taxon>Fungi</taxon>
        <taxon>Dikarya</taxon>
        <taxon>Ascomycota</taxon>
        <taxon>Pezizomycotina</taxon>
        <taxon>Leotiomycetes</taxon>
        <taxon>Helotiales</taxon>
        <taxon>Hyaloscyphaceae</taxon>
        <taxon>Hyaloscypha</taxon>
        <taxon>Hyaloscypha variabilis</taxon>
    </lineage>
</organism>
<feature type="region of interest" description="Disordered" evidence="1">
    <location>
        <begin position="314"/>
        <end position="352"/>
    </location>
</feature>
<reference evidence="2 3" key="1">
    <citation type="submission" date="2016-04" db="EMBL/GenBank/DDBJ databases">
        <title>A degradative enzymes factory behind the ericoid mycorrhizal symbiosis.</title>
        <authorList>
            <consortium name="DOE Joint Genome Institute"/>
            <person name="Martino E."/>
            <person name="Morin E."/>
            <person name="Grelet G."/>
            <person name="Kuo A."/>
            <person name="Kohler A."/>
            <person name="Daghino S."/>
            <person name="Barry K."/>
            <person name="Choi C."/>
            <person name="Cichocki N."/>
            <person name="Clum A."/>
            <person name="Copeland A."/>
            <person name="Hainaut M."/>
            <person name="Haridas S."/>
            <person name="Labutti K."/>
            <person name="Lindquist E."/>
            <person name="Lipzen A."/>
            <person name="Khouja H.-R."/>
            <person name="Murat C."/>
            <person name="Ohm R."/>
            <person name="Olson A."/>
            <person name="Spatafora J."/>
            <person name="Veneault-Fourrey C."/>
            <person name="Henrissat B."/>
            <person name="Grigoriev I."/>
            <person name="Martin F."/>
            <person name="Perotto S."/>
        </authorList>
    </citation>
    <scope>NUCLEOTIDE SEQUENCE [LARGE SCALE GENOMIC DNA]</scope>
    <source>
        <strain evidence="2 3">F</strain>
    </source>
</reference>
<feature type="region of interest" description="Disordered" evidence="1">
    <location>
        <begin position="232"/>
        <end position="268"/>
    </location>
</feature>
<sequence>MCQVLPFTLPCCRRTYVEVSKLPSCPDVWPEKKCPPELCIQVRYDAEDRDSGTCWRCQADISGILGEARENLRPEIDSAMIVHGLDEVGVPGRRKMAEDGGTCWYCGAKAGCQYCAPVRDEFGAEQEKPEDAGKKRRREAVGRKDKATNKRIKVEPRDHNQPQTTAFSRSHAQQPQQWQSVFTAPYTNAPFYSAYGFTQESKMAGPDLSWGQQFSHSMVPGMASVDWAAVQNDKSSHVGHEQKSGQGYAGQSSALGQQEDPLSNFPPYQFQYPDPDSAFDVKPTIQSEVNLEYPSQTDEVTLAHVLDSYSNQFPKVAQQPSQSQVSFSAQDCGQQGDSGQQYTEIEQPFPGT</sequence>
<dbReference type="Proteomes" id="UP000235786">
    <property type="component" value="Unassembled WGS sequence"/>
</dbReference>
<keyword evidence="3" id="KW-1185">Reference proteome</keyword>
<protein>
    <submittedName>
        <fullName evidence="2">Uncharacterized protein</fullName>
    </submittedName>
</protein>
<dbReference type="OrthoDB" id="3490325at2759"/>
<name>A0A2J6RVN8_HYAVF</name>
<accession>A0A2J6RVN8</accession>
<evidence type="ECO:0000313" key="2">
    <source>
        <dbReference type="EMBL" id="PMD42574.1"/>
    </source>
</evidence>
<dbReference type="AlphaFoldDB" id="A0A2J6RVN8"/>